<keyword evidence="5" id="KW-0408">Iron</keyword>
<dbReference type="GO" id="GO:0046872">
    <property type="term" value="F:metal ion binding"/>
    <property type="evidence" value="ECO:0007669"/>
    <property type="project" value="UniProtKB-KW"/>
</dbReference>
<dbReference type="InterPro" id="IPR023615">
    <property type="entry name" value="Cyt_c_Oxase_su1_BS"/>
</dbReference>
<dbReference type="SUPFAM" id="SSF81442">
    <property type="entry name" value="Cytochrome c oxidase subunit I-like"/>
    <property type="match status" value="1"/>
</dbReference>
<comment type="pathway">
    <text evidence="5">Energy metabolism; oxidative phosphorylation.</text>
</comment>
<evidence type="ECO:0000256" key="6">
    <source>
        <dbReference type="SAM" id="Phobius"/>
    </source>
</evidence>
<name>X2D9P2_9ALVE</name>
<comment type="catalytic activity">
    <reaction evidence="5">
        <text>4 Fe(II)-[cytochrome c] + O2 + 8 H(+)(in) = 4 Fe(III)-[cytochrome c] + 2 H2O + 4 H(+)(out)</text>
        <dbReference type="Rhea" id="RHEA:11436"/>
        <dbReference type="Rhea" id="RHEA-COMP:10350"/>
        <dbReference type="Rhea" id="RHEA-COMP:14399"/>
        <dbReference type="ChEBI" id="CHEBI:15377"/>
        <dbReference type="ChEBI" id="CHEBI:15378"/>
        <dbReference type="ChEBI" id="CHEBI:15379"/>
        <dbReference type="ChEBI" id="CHEBI:29033"/>
        <dbReference type="ChEBI" id="CHEBI:29034"/>
        <dbReference type="EC" id="7.1.1.9"/>
    </reaction>
</comment>
<keyword evidence="5 8" id="KW-0496">Mitochondrion</keyword>
<dbReference type="UniPathway" id="UPA00705"/>
<feature type="transmembrane region" description="Helical" evidence="6">
    <location>
        <begin position="345"/>
        <end position="363"/>
    </location>
</feature>
<dbReference type="EMBL" id="KC899110">
    <property type="protein sequence ID" value="AHK23684.1"/>
    <property type="molecule type" value="Genomic_DNA"/>
</dbReference>
<feature type="transmembrane region" description="Helical" evidence="6">
    <location>
        <begin position="130"/>
        <end position="152"/>
    </location>
</feature>
<evidence type="ECO:0000256" key="3">
    <source>
        <dbReference type="ARBA" id="ARBA00022989"/>
    </source>
</evidence>
<evidence type="ECO:0000256" key="4">
    <source>
        <dbReference type="ARBA" id="ARBA00023136"/>
    </source>
</evidence>
<dbReference type="Pfam" id="PF00115">
    <property type="entry name" value="COX1"/>
    <property type="match status" value="1"/>
</dbReference>
<keyword evidence="3 6" id="KW-1133">Transmembrane helix</keyword>
<keyword evidence="5" id="KW-0679">Respiratory chain</keyword>
<keyword evidence="2 5" id="KW-0812">Transmembrane</keyword>
<reference evidence="8" key="1">
    <citation type="journal article" date="2014" name="Genome Biol. Evol.">
        <title>Chromera velia, endosymbioses and the rhodoplex hypothesis--plastid evolution in cryptophytes, alveolates, stramenopiles, and haptophytes (CASH lineages).</title>
        <authorList>
            <person name="Petersen J."/>
            <person name="Ludewig A.K."/>
            <person name="Michael V."/>
            <person name="Bunk B."/>
            <person name="Jarek M."/>
            <person name="Baurain D."/>
            <person name="Brinkmann H."/>
        </authorList>
    </citation>
    <scope>NUCLEOTIDE SEQUENCE</scope>
    <source>
        <strain evidence="8">CCAP 1602/1</strain>
    </source>
</reference>
<dbReference type="InterPro" id="IPR000883">
    <property type="entry name" value="Cyt_C_Oxase_1"/>
</dbReference>
<feature type="transmembrane region" description="Helical" evidence="6">
    <location>
        <begin position="486"/>
        <end position="506"/>
    </location>
</feature>
<keyword evidence="5" id="KW-0813">Transport</keyword>
<dbReference type="GO" id="GO:0005743">
    <property type="term" value="C:mitochondrial inner membrane"/>
    <property type="evidence" value="ECO:0007669"/>
    <property type="project" value="UniProtKB-SubCell"/>
</dbReference>
<dbReference type="AlphaFoldDB" id="X2D9P2"/>
<keyword evidence="5" id="KW-0349">Heme</keyword>
<dbReference type="EC" id="7.1.1.9" evidence="5"/>
<keyword evidence="8" id="KW-0560">Oxidoreductase</keyword>
<dbReference type="PANTHER" id="PTHR10422:SF18">
    <property type="entry name" value="CYTOCHROME C OXIDASE SUBUNIT 1"/>
    <property type="match status" value="1"/>
</dbReference>
<dbReference type="InterPro" id="IPR036927">
    <property type="entry name" value="Cyt_c_oxase-like_su1_sf"/>
</dbReference>
<dbReference type="GO" id="GO:0006123">
    <property type="term" value="P:mitochondrial electron transport, cytochrome c to oxygen"/>
    <property type="evidence" value="ECO:0007669"/>
    <property type="project" value="TreeGrafter"/>
</dbReference>
<dbReference type="GO" id="GO:0016491">
    <property type="term" value="F:oxidoreductase activity"/>
    <property type="evidence" value="ECO:0007669"/>
    <property type="project" value="UniProtKB-KW"/>
</dbReference>
<dbReference type="GO" id="GO:0015990">
    <property type="term" value="P:electron transport coupled proton transport"/>
    <property type="evidence" value="ECO:0007669"/>
    <property type="project" value="TreeGrafter"/>
</dbReference>
<keyword evidence="5" id="KW-0999">Mitochondrion inner membrane</keyword>
<proteinExistence type="inferred from homology"/>
<feature type="transmembrane region" description="Helical" evidence="6">
    <location>
        <begin position="91"/>
        <end position="110"/>
    </location>
</feature>
<dbReference type="Gene3D" id="1.20.210.10">
    <property type="entry name" value="Cytochrome c oxidase-like, subunit I domain"/>
    <property type="match status" value="1"/>
</dbReference>
<dbReference type="InterPro" id="IPR023616">
    <property type="entry name" value="Cyt_c_oxase-like_su1_dom"/>
</dbReference>
<feature type="transmembrane region" description="Helical" evidence="6">
    <location>
        <begin position="258"/>
        <end position="284"/>
    </location>
</feature>
<dbReference type="PROSITE" id="PS50855">
    <property type="entry name" value="COX1"/>
    <property type="match status" value="1"/>
</dbReference>
<geneLocation type="mitochondrion" evidence="8"/>
<organism evidence="8">
    <name type="scientific">Chromera velia</name>
    <dbReference type="NCBI Taxonomy" id="505693"/>
    <lineage>
        <taxon>Eukaryota</taxon>
        <taxon>Sar</taxon>
        <taxon>Alveolata</taxon>
        <taxon>Colpodellida</taxon>
        <taxon>Chromeraceae</taxon>
        <taxon>Chromera</taxon>
    </lineage>
</organism>
<gene>
    <name evidence="8" type="primary">coxI</name>
</gene>
<keyword evidence="5" id="KW-0479">Metal-binding</keyword>
<feature type="transmembrane region" description="Helical" evidence="6">
    <location>
        <begin position="375"/>
        <end position="395"/>
    </location>
</feature>
<feature type="domain" description="Cytochrome oxidase subunit I profile" evidence="7">
    <location>
        <begin position="63"/>
        <end position="537"/>
    </location>
</feature>
<evidence type="ECO:0000313" key="8">
    <source>
        <dbReference type="EMBL" id="AHK23684.1"/>
    </source>
</evidence>
<feature type="transmembrane region" description="Helical" evidence="6">
    <location>
        <begin position="201"/>
        <end position="222"/>
    </location>
</feature>
<evidence type="ECO:0000256" key="5">
    <source>
        <dbReference type="RuleBase" id="RU000369"/>
    </source>
</evidence>
<protein>
    <recommendedName>
        <fullName evidence="5">Cytochrome c oxidase subunit 1</fullName>
        <ecNumber evidence="5">7.1.1.9</ecNumber>
    </recommendedName>
</protein>
<sequence>MFTQSELLAMLMGKPFADNTSMSWCKINQKGSIMFLINYNEQTIMNIDYNSNHFMDIFGFSYSYNEFLYLSDSNKIIDNISTINHKYLGIYYLYYGIIFGIIGSIYSLIIRIELGNSNIRIINYNYYNTVITIHGLLMIFFLIIPVLFSGLGNYISPINIIKMEISLPRVNNLSLILLLFSFIIFIFNNLIDFGVGLGWTLYPPLSTIIYLLSINIIIIGLLVSGISSILSSINFIYTIIIIYTGLNNSDINMYSTYIGSLLFVSFLLLIVLPLLTTLFILLIFDLNFNTIFFDTYSGDVLFFQHLFWFFGHPEVYILILPAFGIIGNTLSVYNTRYIFGNQSMITAMGCISTIGLAVWGHHMYSVGLLTDTRSYFTFITILISIPTGTKLFNWYSTLLHSFIINNYLNIYCLFFLLSFLLGGVTGVILGNSLVDLALHDTYYVVGHFHVVLSVSAIITIYTAILSYLEVLFYNSTSSVVNNSFNIIYHYLIYGLGLCGLFIPMHYSGLFTLPRRIPDLIDGLNCWNSLSSLTSGIVFCSFSVLTPYNPIINIDE</sequence>
<dbReference type="GO" id="GO:0004129">
    <property type="term" value="F:cytochrome-c oxidase activity"/>
    <property type="evidence" value="ECO:0007669"/>
    <property type="project" value="UniProtKB-EC"/>
</dbReference>
<feature type="transmembrane region" description="Helical" evidence="6">
    <location>
        <begin position="526"/>
        <end position="547"/>
    </location>
</feature>
<evidence type="ECO:0000259" key="7">
    <source>
        <dbReference type="PROSITE" id="PS50855"/>
    </source>
</evidence>
<dbReference type="GO" id="GO:0020037">
    <property type="term" value="F:heme binding"/>
    <property type="evidence" value="ECO:0007669"/>
    <property type="project" value="InterPro"/>
</dbReference>
<comment type="similarity">
    <text evidence="5">Belongs to the heme-copper respiratory oxidase family.</text>
</comment>
<keyword evidence="5" id="KW-0186">Copper</keyword>
<dbReference type="PANTHER" id="PTHR10422">
    <property type="entry name" value="CYTOCHROME C OXIDASE SUBUNIT 1"/>
    <property type="match status" value="1"/>
</dbReference>
<dbReference type="PROSITE" id="PS00077">
    <property type="entry name" value="COX1_CUB"/>
    <property type="match status" value="1"/>
</dbReference>
<feature type="transmembrane region" description="Helical" evidence="6">
    <location>
        <begin position="450"/>
        <end position="474"/>
    </location>
</feature>
<dbReference type="PRINTS" id="PR01165">
    <property type="entry name" value="CYCOXIDASEI"/>
</dbReference>
<feature type="transmembrane region" description="Helical" evidence="6">
    <location>
        <begin position="315"/>
        <end position="333"/>
    </location>
</feature>
<evidence type="ECO:0000256" key="1">
    <source>
        <dbReference type="ARBA" id="ARBA00004141"/>
    </source>
</evidence>
<evidence type="ECO:0000256" key="2">
    <source>
        <dbReference type="ARBA" id="ARBA00022692"/>
    </source>
</evidence>
<feature type="transmembrane region" description="Helical" evidence="6">
    <location>
        <begin position="407"/>
        <end position="430"/>
    </location>
</feature>
<comment type="subcellular location">
    <subcellularLocation>
        <location evidence="1">Membrane</location>
        <topology evidence="1">Multi-pass membrane protein</topology>
    </subcellularLocation>
    <subcellularLocation>
        <location evidence="5">Mitochondrion inner membrane</location>
        <topology evidence="5">Multi-pass membrane protein</topology>
    </subcellularLocation>
</comment>
<feature type="transmembrane region" description="Helical" evidence="6">
    <location>
        <begin position="173"/>
        <end position="195"/>
    </location>
</feature>
<keyword evidence="5" id="KW-0249">Electron transport</keyword>
<comment type="function">
    <text evidence="5">Component of the cytochrome c oxidase, the last enzyme in the mitochondrial electron transport chain which drives oxidative phosphorylation. The respiratory chain contains 3 multisubunit complexes succinate dehydrogenase (complex II, CII), ubiquinol-cytochrome c oxidoreductase (cytochrome b-c1 complex, complex III, CIII) and cytochrome c oxidase (complex IV, CIV), that cooperate to transfer electrons derived from NADH and succinate to molecular oxygen, creating an electrochemical gradient over the inner membrane that drives transmembrane transport and the ATP synthase. Cytochrome c oxidase is the component of the respiratory chain that catalyzes the reduction of oxygen to water. Electrons originating from reduced cytochrome c in the intermembrane space (IMS) are transferred via the dinuclear copper A center (CU(A)) of subunit 2 and heme A of subunit 1 to the active site in subunit 1, a binuclear center (BNC) formed by heme A3 and copper B (CU(B)). The BNC reduces molecular oxygen to 2 water molecules using 4 electrons from cytochrome c in the IMS and 4 protons from the mitochondrial matrix.</text>
</comment>
<accession>X2D9P2</accession>
<keyword evidence="4 5" id="KW-0472">Membrane</keyword>